<evidence type="ECO:0000313" key="3">
    <source>
        <dbReference type="Proteomes" id="UP001055439"/>
    </source>
</evidence>
<sequence length="108" mass="12095">MRRDIKIGAADAGDLAEGSHAGRNVLPFAWLVGGKFLLLKSTSMFEGEQSLLYHQELLAGFLTGLLPFKIGTRIEKFQAMKRYRKRKQLLPSLIHHIATALFLCLLLS</sequence>
<reference evidence="2" key="1">
    <citation type="submission" date="2022-05" db="EMBL/GenBank/DDBJ databases">
        <title>The Musa troglodytarum L. genome provides insights into the mechanism of non-climacteric behaviour and enrichment of carotenoids.</title>
        <authorList>
            <person name="Wang J."/>
        </authorList>
    </citation>
    <scope>NUCLEOTIDE SEQUENCE</scope>
    <source>
        <tissue evidence="2">Leaf</tissue>
    </source>
</reference>
<keyword evidence="1" id="KW-0812">Transmembrane</keyword>
<proteinExistence type="predicted"/>
<organism evidence="2 3">
    <name type="scientific">Musa troglodytarum</name>
    <name type="common">fe'i banana</name>
    <dbReference type="NCBI Taxonomy" id="320322"/>
    <lineage>
        <taxon>Eukaryota</taxon>
        <taxon>Viridiplantae</taxon>
        <taxon>Streptophyta</taxon>
        <taxon>Embryophyta</taxon>
        <taxon>Tracheophyta</taxon>
        <taxon>Spermatophyta</taxon>
        <taxon>Magnoliopsida</taxon>
        <taxon>Liliopsida</taxon>
        <taxon>Zingiberales</taxon>
        <taxon>Musaceae</taxon>
        <taxon>Musa</taxon>
    </lineage>
</organism>
<evidence type="ECO:0000313" key="2">
    <source>
        <dbReference type="EMBL" id="URE17646.1"/>
    </source>
</evidence>
<dbReference type="Proteomes" id="UP001055439">
    <property type="component" value="Chromosome 7"/>
</dbReference>
<dbReference type="EMBL" id="CP097509">
    <property type="protein sequence ID" value="URE17646.1"/>
    <property type="molecule type" value="Genomic_DNA"/>
</dbReference>
<feature type="transmembrane region" description="Helical" evidence="1">
    <location>
        <begin position="89"/>
        <end position="107"/>
    </location>
</feature>
<gene>
    <name evidence="2" type="ORF">MUK42_35028</name>
</gene>
<keyword evidence="1" id="KW-1133">Transmembrane helix</keyword>
<accession>A0A9E7KHJ7</accession>
<keyword evidence="1" id="KW-0472">Membrane</keyword>
<protein>
    <submittedName>
        <fullName evidence="2">Uncharacterized protein</fullName>
    </submittedName>
</protein>
<dbReference type="AlphaFoldDB" id="A0A9E7KHJ7"/>
<evidence type="ECO:0000256" key="1">
    <source>
        <dbReference type="SAM" id="Phobius"/>
    </source>
</evidence>
<name>A0A9E7KHJ7_9LILI</name>
<keyword evidence="3" id="KW-1185">Reference proteome</keyword>